<organism evidence="2 3">
    <name type="scientific">Geotrichum candidum</name>
    <name type="common">Oospora lactis</name>
    <name type="synonym">Dipodascus geotrichum</name>
    <dbReference type="NCBI Taxonomy" id="1173061"/>
    <lineage>
        <taxon>Eukaryota</taxon>
        <taxon>Fungi</taxon>
        <taxon>Dikarya</taxon>
        <taxon>Ascomycota</taxon>
        <taxon>Saccharomycotina</taxon>
        <taxon>Dipodascomycetes</taxon>
        <taxon>Dipodascales</taxon>
        <taxon>Dipodascaceae</taxon>
        <taxon>Geotrichum</taxon>
    </lineage>
</organism>
<dbReference type="EMBL" id="CCBN010000028">
    <property type="protein sequence ID" value="CDO57973.1"/>
    <property type="molecule type" value="Genomic_DNA"/>
</dbReference>
<proteinExistence type="predicted"/>
<dbReference type="Proteomes" id="UP000242525">
    <property type="component" value="Unassembled WGS sequence"/>
</dbReference>
<evidence type="ECO:0000313" key="2">
    <source>
        <dbReference type="EMBL" id="CDO57973.1"/>
    </source>
</evidence>
<sequence length="90" mass="9941">MSPNPAQPKFISKGKVVDSPPLNARITKFANQTVQTVSLYLWTLFSLNARNSLDTFRERQSGSSRGRGGGDQRPKFGGIRNENLDCSSCH</sequence>
<dbReference type="AlphaFoldDB" id="A0A0J9XK48"/>
<dbReference type="OrthoDB" id="2121326at2759"/>
<keyword evidence="3" id="KW-1185">Reference proteome</keyword>
<reference evidence="2" key="1">
    <citation type="submission" date="2014-03" db="EMBL/GenBank/DDBJ databases">
        <authorList>
            <person name="Casaregola S."/>
        </authorList>
    </citation>
    <scope>NUCLEOTIDE SEQUENCE [LARGE SCALE GENOMIC DNA]</scope>
    <source>
        <strain evidence="2">CLIB 918</strain>
    </source>
</reference>
<protein>
    <submittedName>
        <fullName evidence="2">Uncharacterized protein</fullName>
    </submittedName>
</protein>
<gene>
    <name evidence="2" type="ORF">BN980_GECA32s02859g</name>
</gene>
<feature type="region of interest" description="Disordered" evidence="1">
    <location>
        <begin position="56"/>
        <end position="90"/>
    </location>
</feature>
<dbReference type="InterPro" id="IPR024491">
    <property type="entry name" value="Se_SelK/SelG"/>
</dbReference>
<comment type="caution">
    <text evidence="2">The sequence shown here is derived from an EMBL/GenBank/DDBJ whole genome shotgun (WGS) entry which is preliminary data.</text>
</comment>
<evidence type="ECO:0000256" key="1">
    <source>
        <dbReference type="SAM" id="MobiDB-lite"/>
    </source>
</evidence>
<name>A0A0J9XK48_GEOCN</name>
<evidence type="ECO:0000313" key="3">
    <source>
        <dbReference type="Proteomes" id="UP000242525"/>
    </source>
</evidence>
<dbReference type="Pfam" id="PF10961">
    <property type="entry name" value="SelK_SelG"/>
    <property type="match status" value="1"/>
</dbReference>
<accession>A0A0J9XK48</accession>